<feature type="region of interest" description="Disordered" evidence="1">
    <location>
        <begin position="48"/>
        <end position="69"/>
    </location>
</feature>
<dbReference type="Proteomes" id="UP000078240">
    <property type="component" value="Unassembled WGS sequence"/>
</dbReference>
<sequence length="167" mass="17670">MARCHALAEPRRTGTARLLRLVRVWGKVSRYFAAAVVCSTAVLGFPENNRAGERGREGDLTDGSPRPGRSCARVPAQCLQPRAAAAAAAPSAAPAAPALALCPLPFPPSLSPRCLYLLLPPATPERPVLLPLHRAAARLLNPVVFLSAPASSRTEPARSWSFVTGYT</sequence>
<evidence type="ECO:0000256" key="1">
    <source>
        <dbReference type="SAM" id="MobiDB-lite"/>
    </source>
</evidence>
<reference evidence="2 3" key="1">
    <citation type="submission" date="2016-01" db="EMBL/GenBank/DDBJ databases">
        <title>Biosynthesis of antibiotic leucinostatins and their inhibition on Phytophthora in bio-control Purpureocillium lilacinum.</title>
        <authorList>
            <person name="Wang G."/>
            <person name="Liu Z."/>
            <person name="Lin R."/>
            <person name="Li E."/>
            <person name="Mao Z."/>
            <person name="Ling J."/>
            <person name="Yin W."/>
            <person name="Xie B."/>
        </authorList>
    </citation>
    <scope>NUCLEOTIDE SEQUENCE [LARGE SCALE GENOMIC DNA]</scope>
    <source>
        <strain evidence="2">PLBJ-1</strain>
    </source>
</reference>
<gene>
    <name evidence="2" type="ORF">VFPBJ_00345</name>
</gene>
<comment type="caution">
    <text evidence="2">The sequence shown here is derived from an EMBL/GenBank/DDBJ whole genome shotgun (WGS) entry which is preliminary data.</text>
</comment>
<organism evidence="2 3">
    <name type="scientific">Purpureocillium lilacinum</name>
    <name type="common">Paecilomyces lilacinus</name>
    <dbReference type="NCBI Taxonomy" id="33203"/>
    <lineage>
        <taxon>Eukaryota</taxon>
        <taxon>Fungi</taxon>
        <taxon>Dikarya</taxon>
        <taxon>Ascomycota</taxon>
        <taxon>Pezizomycotina</taxon>
        <taxon>Sordariomycetes</taxon>
        <taxon>Hypocreomycetidae</taxon>
        <taxon>Hypocreales</taxon>
        <taxon>Ophiocordycipitaceae</taxon>
        <taxon>Purpureocillium</taxon>
    </lineage>
</organism>
<evidence type="ECO:0000313" key="3">
    <source>
        <dbReference type="Proteomes" id="UP000078240"/>
    </source>
</evidence>
<proteinExistence type="predicted"/>
<dbReference type="EMBL" id="LSBH01000001">
    <property type="protein sequence ID" value="OAQ86305.1"/>
    <property type="molecule type" value="Genomic_DNA"/>
</dbReference>
<accession>A0A179H7W2</accession>
<dbReference type="AlphaFoldDB" id="A0A179H7W2"/>
<feature type="compositionally biased region" description="Basic and acidic residues" evidence="1">
    <location>
        <begin position="50"/>
        <end position="59"/>
    </location>
</feature>
<evidence type="ECO:0000313" key="2">
    <source>
        <dbReference type="EMBL" id="OAQ86305.1"/>
    </source>
</evidence>
<name>A0A179H7W2_PURLI</name>
<protein>
    <submittedName>
        <fullName evidence="2">Uncharacterized protein</fullName>
    </submittedName>
</protein>